<dbReference type="RefSeq" id="WP_216358872.1">
    <property type="nucleotide sequence ID" value="NZ_NIVX01000042.1"/>
</dbReference>
<name>A0A246IAH7_STEMA</name>
<evidence type="ECO:0000313" key="1">
    <source>
        <dbReference type="EMBL" id="OWQ76671.1"/>
    </source>
</evidence>
<gene>
    <name evidence="1" type="ORF">CEE63_06005</name>
</gene>
<organism evidence="1 2">
    <name type="scientific">Stenotrophomonas maltophilia</name>
    <name type="common">Pseudomonas maltophilia</name>
    <name type="synonym">Xanthomonas maltophilia</name>
    <dbReference type="NCBI Taxonomy" id="40324"/>
    <lineage>
        <taxon>Bacteria</taxon>
        <taxon>Pseudomonadati</taxon>
        <taxon>Pseudomonadota</taxon>
        <taxon>Gammaproteobacteria</taxon>
        <taxon>Lysobacterales</taxon>
        <taxon>Lysobacteraceae</taxon>
        <taxon>Stenotrophomonas</taxon>
        <taxon>Stenotrophomonas maltophilia group</taxon>
    </lineage>
</organism>
<protein>
    <submittedName>
        <fullName evidence="1">Uncharacterized protein</fullName>
    </submittedName>
</protein>
<dbReference type="Proteomes" id="UP000197090">
    <property type="component" value="Unassembled WGS sequence"/>
</dbReference>
<feature type="non-terminal residue" evidence="1">
    <location>
        <position position="1"/>
    </location>
</feature>
<dbReference type="EMBL" id="NIVX01000042">
    <property type="protein sequence ID" value="OWQ76671.1"/>
    <property type="molecule type" value="Genomic_DNA"/>
</dbReference>
<sequence>RGTKIRGGDGWTMMGTFSGDIGAAGSVIASVAKGDGNGAAIGAATFLIPVRLPGAKIVGEVGAEIAGAATKQGVLKSEEILKSVQNAASEAAKEGHVAFANDVVNLPLSNIGRIDHSARHLIEAGIITENSGSKAARQAFQDIGRAILTKPIKTFDHVMVQGGQPVKGFYGKINGEDVVIFVAKEPRGKIAAGDIVTAIKPSPQQIKNFGL</sequence>
<dbReference type="AlphaFoldDB" id="A0A246IAH7"/>
<comment type="caution">
    <text evidence="1">The sequence shown here is derived from an EMBL/GenBank/DDBJ whole genome shotgun (WGS) entry which is preliminary data.</text>
</comment>
<evidence type="ECO:0000313" key="2">
    <source>
        <dbReference type="Proteomes" id="UP000197090"/>
    </source>
</evidence>
<reference evidence="1 2" key="1">
    <citation type="submission" date="2017-06" db="EMBL/GenBank/DDBJ databases">
        <authorList>
            <person name="Kim H.J."/>
            <person name="Triplett B.A."/>
        </authorList>
    </citation>
    <scope>NUCLEOTIDE SEQUENCE [LARGE SCALE GENOMIC DNA]</scope>
    <source>
        <strain evidence="1 2">594</strain>
    </source>
</reference>
<proteinExistence type="predicted"/>
<accession>A0A246IAH7</accession>